<evidence type="ECO:0000313" key="2">
    <source>
        <dbReference type="Proteomes" id="UP000011988"/>
    </source>
</evidence>
<reference evidence="1 2" key="1">
    <citation type="submission" date="2013-01" db="EMBL/GenBank/DDBJ databases">
        <authorList>
            <person name="Harkins D.M."/>
            <person name="Durkin A.S."/>
            <person name="Brinkac L.M."/>
            <person name="Haft D.H."/>
            <person name="Selengut J.D."/>
            <person name="Sanka R."/>
            <person name="DePew J."/>
            <person name="Purushe J."/>
            <person name="Galloway R.L."/>
            <person name="Vinetz J.M."/>
            <person name="Sutton G.G."/>
            <person name="Nierman W.C."/>
            <person name="Fouts D.E."/>
        </authorList>
    </citation>
    <scope>NUCLEOTIDE SEQUENCE [LARGE SCALE GENOMIC DNA]</scope>
    <source>
        <strain evidence="1 2">79601</strain>
    </source>
</reference>
<accession>M6D1F6</accession>
<sequence>MKKENGIVYNALSLNEIEKNNFYIFEMALLRNKQNHV</sequence>
<organism evidence="1 2">
    <name type="scientific">Leptospira alstonii serovar Sichuan str. 79601</name>
    <dbReference type="NCBI Taxonomy" id="1218565"/>
    <lineage>
        <taxon>Bacteria</taxon>
        <taxon>Pseudomonadati</taxon>
        <taxon>Spirochaetota</taxon>
        <taxon>Spirochaetia</taxon>
        <taxon>Leptospirales</taxon>
        <taxon>Leptospiraceae</taxon>
        <taxon>Leptospira</taxon>
    </lineage>
</organism>
<comment type="caution">
    <text evidence="1">The sequence shown here is derived from an EMBL/GenBank/DDBJ whole genome shotgun (WGS) entry which is preliminary data.</text>
</comment>
<proteinExistence type="predicted"/>
<evidence type="ECO:0000313" key="1">
    <source>
        <dbReference type="EMBL" id="EMJ96521.1"/>
    </source>
</evidence>
<protein>
    <submittedName>
        <fullName evidence="1">Uncharacterized protein</fullName>
    </submittedName>
</protein>
<gene>
    <name evidence="1" type="ORF">LEP1GSC194_2092</name>
</gene>
<dbReference type="AlphaFoldDB" id="M6D1F6"/>
<dbReference type="Proteomes" id="UP000011988">
    <property type="component" value="Unassembled WGS sequence"/>
</dbReference>
<dbReference type="EMBL" id="ANIK01000021">
    <property type="protein sequence ID" value="EMJ96521.1"/>
    <property type="molecule type" value="Genomic_DNA"/>
</dbReference>
<name>M6D1F6_9LEPT</name>